<dbReference type="Gene3D" id="3.10.20.580">
    <property type="match status" value="1"/>
</dbReference>
<dbReference type="PANTHER" id="PTHR43694:SF1">
    <property type="entry name" value="RIBONUCLEASE J"/>
    <property type="match status" value="1"/>
</dbReference>
<dbReference type="EMBL" id="PFAA01000001">
    <property type="protein sequence ID" value="PIT97001.1"/>
    <property type="molecule type" value="Genomic_DNA"/>
</dbReference>
<dbReference type="Proteomes" id="UP000230481">
    <property type="component" value="Unassembled WGS sequence"/>
</dbReference>
<dbReference type="InterPro" id="IPR055132">
    <property type="entry name" value="RNase_J_b_CASP"/>
</dbReference>
<dbReference type="SMART" id="SM00849">
    <property type="entry name" value="Lactamase_B"/>
    <property type="match status" value="1"/>
</dbReference>
<comment type="caution">
    <text evidence="7">The sequence shown here is derived from an EMBL/GenBank/DDBJ whole genome shotgun (WGS) entry which is preliminary data.</text>
</comment>
<keyword evidence="2" id="KW-0540">Nuclease</keyword>
<evidence type="ECO:0000256" key="2">
    <source>
        <dbReference type="ARBA" id="ARBA00022722"/>
    </source>
</evidence>
<dbReference type="SUPFAM" id="SSF56281">
    <property type="entry name" value="Metallo-hydrolase/oxidoreductase"/>
    <property type="match status" value="1"/>
</dbReference>
<protein>
    <submittedName>
        <fullName evidence="7">Ribonuclease J</fullName>
    </submittedName>
</protein>
<dbReference type="Pfam" id="PF22505">
    <property type="entry name" value="RNase_J_b_CASP"/>
    <property type="match status" value="1"/>
</dbReference>
<accession>A0A2M6WW84</accession>
<dbReference type="GO" id="GO:0003723">
    <property type="term" value="F:RNA binding"/>
    <property type="evidence" value="ECO:0007669"/>
    <property type="project" value="UniProtKB-KW"/>
</dbReference>
<dbReference type="GO" id="GO:0004527">
    <property type="term" value="F:exonuclease activity"/>
    <property type="evidence" value="ECO:0007669"/>
    <property type="project" value="UniProtKB-KW"/>
</dbReference>
<dbReference type="Pfam" id="PF00753">
    <property type="entry name" value="Lactamase_B"/>
    <property type="match status" value="1"/>
</dbReference>
<keyword evidence="4" id="KW-0694">RNA-binding</keyword>
<dbReference type="InterPro" id="IPR041636">
    <property type="entry name" value="RNase_J_C"/>
</dbReference>
<dbReference type="InterPro" id="IPR004613">
    <property type="entry name" value="RNase_J"/>
</dbReference>
<name>A0A2M6WW84_9BACT</name>
<organism evidence="7 8">
    <name type="scientific">Candidatus Campbellbacteria bacterium CG10_big_fil_rev_8_21_14_0_10_35_52</name>
    <dbReference type="NCBI Taxonomy" id="1974527"/>
    <lineage>
        <taxon>Bacteria</taxon>
        <taxon>Candidatus Campbelliibacteriota</taxon>
    </lineage>
</organism>
<proteinExistence type="predicted"/>
<feature type="compositionally biased region" description="Basic and acidic residues" evidence="5">
    <location>
        <begin position="1"/>
        <end position="11"/>
    </location>
</feature>
<keyword evidence="1" id="KW-0963">Cytoplasm</keyword>
<dbReference type="Gene3D" id="3.60.15.10">
    <property type="entry name" value="Ribonuclease Z/Hydroxyacylglutathione hydrolase-like"/>
    <property type="match status" value="1"/>
</dbReference>
<evidence type="ECO:0000256" key="1">
    <source>
        <dbReference type="ARBA" id="ARBA00022490"/>
    </source>
</evidence>
<evidence type="ECO:0000256" key="5">
    <source>
        <dbReference type="SAM" id="MobiDB-lite"/>
    </source>
</evidence>
<evidence type="ECO:0000256" key="4">
    <source>
        <dbReference type="ARBA" id="ARBA00022884"/>
    </source>
</evidence>
<dbReference type="InterPro" id="IPR042173">
    <property type="entry name" value="RNase_J_2"/>
</dbReference>
<dbReference type="InterPro" id="IPR036866">
    <property type="entry name" value="RibonucZ/Hydroxyglut_hydro"/>
</dbReference>
<evidence type="ECO:0000259" key="6">
    <source>
        <dbReference type="SMART" id="SM00849"/>
    </source>
</evidence>
<feature type="domain" description="Metallo-beta-lactamase" evidence="6">
    <location>
        <begin position="134"/>
        <end position="341"/>
    </location>
</feature>
<dbReference type="NCBIfam" id="TIGR00649">
    <property type="entry name" value="MG423"/>
    <property type="match status" value="1"/>
</dbReference>
<dbReference type="GO" id="GO:0046872">
    <property type="term" value="F:metal ion binding"/>
    <property type="evidence" value="ECO:0007669"/>
    <property type="project" value="InterPro"/>
</dbReference>
<dbReference type="Pfam" id="PF17770">
    <property type="entry name" value="RNase_J_C"/>
    <property type="match status" value="1"/>
</dbReference>
<keyword evidence="3" id="KW-0378">Hydrolase</keyword>
<sequence length="677" mass="76244">MNTDNTNEKRSPLRRHSYARTEQKSEVGTKYTNSKYNDIRRDKYTERAKTSTRGGHTGHYRYKDGIQKNKTQNASVGQMRPKRNPASAARRGVNIKNTLRKNMPRIKRKMPDDVVPPIGENIRIIPLGGVEEVGKNMTVIEYKDDILIFDMGFQFVTEEDTPGIDYILPNTKYLEDRKDKIRGVIITHGHLDHIGGIPYIMNKIGNPKIYTRSLTAMMIQKRQSEFPHLPQLDIRVVESGDNIKLGNLPVKFYPITHSIPDAMSVSIETPYGNIIITGDLKLKHIDGEPIEQEKKVWGEIGKHNNLLLISDSTNAENPGFSIPEDKVNKNIEEIIKNIPGRLIIGTFASQFERMINIVKTAEKYGKKVVTEGRSIKINIEIAQLAGLLKPKKDTIIQAQDISKYPPEKILILATGAQGEEFAALMRFANKKDKNIFLTERDTIMLSSSIVPGNEINVQKLKDNLYRHKVHILHYKVSDVHSTGHGNAGELIWVNKQVGAKYFIPSYGSYSMTTIHAQIIKDAGIMKDENIVVPDGNGAIIEIGDGGKTIKTLKEKAPSGIVMVDGLAIGDIQEVVIRDRKMLAQDGMFVIIATINVKSGKLRKSPDIISRGFVYLRESQDLLQETRILIRKTVEETLYGMRPINFDYVKNSLTDTVSLFLFKKTNKRPLVIAVLLSV</sequence>
<feature type="compositionally biased region" description="Basic and acidic residues" evidence="5">
    <location>
        <begin position="37"/>
        <end position="49"/>
    </location>
</feature>
<keyword evidence="3" id="KW-0269">Exonuclease</keyword>
<gene>
    <name evidence="7" type="ORF">COT82_00015</name>
</gene>
<feature type="region of interest" description="Disordered" evidence="5">
    <location>
        <begin position="1"/>
        <end position="89"/>
    </location>
</feature>
<dbReference type="CDD" id="cd07714">
    <property type="entry name" value="RNaseJ_MBL-fold"/>
    <property type="match status" value="1"/>
</dbReference>
<dbReference type="InterPro" id="IPR001279">
    <property type="entry name" value="Metallo-B-lactamas"/>
</dbReference>
<evidence type="ECO:0000256" key="3">
    <source>
        <dbReference type="ARBA" id="ARBA00022839"/>
    </source>
</evidence>
<dbReference type="Gene3D" id="3.40.50.10710">
    <property type="entry name" value="Metallo-hydrolase/oxidoreductase"/>
    <property type="match status" value="1"/>
</dbReference>
<dbReference type="PANTHER" id="PTHR43694">
    <property type="entry name" value="RIBONUCLEASE J"/>
    <property type="match status" value="1"/>
</dbReference>
<evidence type="ECO:0000313" key="7">
    <source>
        <dbReference type="EMBL" id="PIT97001.1"/>
    </source>
</evidence>
<evidence type="ECO:0000313" key="8">
    <source>
        <dbReference type="Proteomes" id="UP000230481"/>
    </source>
</evidence>
<reference evidence="8" key="1">
    <citation type="submission" date="2017-09" db="EMBL/GenBank/DDBJ databases">
        <title>Depth-based differentiation of microbial function through sediment-hosted aquifers and enrichment of novel symbionts in the deep terrestrial subsurface.</title>
        <authorList>
            <person name="Probst A.J."/>
            <person name="Ladd B."/>
            <person name="Jarett J.K."/>
            <person name="Geller-Mcgrath D.E."/>
            <person name="Sieber C.M.K."/>
            <person name="Emerson J.B."/>
            <person name="Anantharaman K."/>
            <person name="Thomas B.C."/>
            <person name="Malmstrom R."/>
            <person name="Stieglmeier M."/>
            <person name="Klingl A."/>
            <person name="Woyke T."/>
            <person name="Ryan C.M."/>
            <person name="Banfield J.F."/>
        </authorList>
    </citation>
    <scope>NUCLEOTIDE SEQUENCE [LARGE SCALE GENOMIC DNA]</scope>
</reference>
<dbReference type="AlphaFoldDB" id="A0A2M6WW84"/>